<dbReference type="Proteomes" id="UP000037982">
    <property type="component" value="Unassembled WGS sequence"/>
</dbReference>
<dbReference type="GO" id="GO:0003677">
    <property type="term" value="F:DNA binding"/>
    <property type="evidence" value="ECO:0007669"/>
    <property type="project" value="InterPro"/>
</dbReference>
<reference evidence="3" key="1">
    <citation type="submission" date="2015-07" db="EMBL/GenBank/DDBJ databases">
        <authorList>
            <person name="Ju K.-S."/>
            <person name="Doroghazi J.R."/>
            <person name="Metcalf W.W."/>
        </authorList>
    </citation>
    <scope>NUCLEOTIDE SEQUENCE [LARGE SCALE GENOMIC DNA]</scope>
    <source>
        <strain evidence="3">NRRL ISP-5002</strain>
    </source>
</reference>
<dbReference type="RefSeq" id="WP_053923372.1">
    <property type="nucleotide sequence ID" value="NZ_LGKG01000079.1"/>
</dbReference>
<accession>A0A0N0H1L2</accession>
<dbReference type="SUPFAM" id="SSF47413">
    <property type="entry name" value="lambda repressor-like DNA-binding domains"/>
    <property type="match status" value="1"/>
</dbReference>
<dbReference type="PANTHER" id="PTHR35010:SF2">
    <property type="entry name" value="BLL4672 PROTEIN"/>
    <property type="match status" value="1"/>
</dbReference>
<dbReference type="InterPro" id="IPR001387">
    <property type="entry name" value="Cro/C1-type_HTH"/>
</dbReference>
<dbReference type="InterPro" id="IPR041413">
    <property type="entry name" value="MLTR_LBD"/>
</dbReference>
<dbReference type="PANTHER" id="PTHR35010">
    <property type="entry name" value="BLL4672 PROTEIN-RELATED"/>
    <property type="match status" value="1"/>
</dbReference>
<comment type="caution">
    <text evidence="2">The sequence shown here is derived from an EMBL/GenBank/DDBJ whole genome shotgun (WGS) entry which is preliminary data.</text>
</comment>
<dbReference type="Gene3D" id="1.10.260.40">
    <property type="entry name" value="lambda repressor-like DNA-binding domains"/>
    <property type="match status" value="1"/>
</dbReference>
<sequence length="278" mass="30986">MSSDLGEFLRSRRARIQPHEVGLQEHGRRRVPGLRREEVAQLAGVSVDYYIRLEQGRGPSVSDAVLDSIARVLRLDEVEQAHLHDLARPQRRSARPRGSQRLRPGIQLLLDSMHAPAFVLGRRMDVLAWNALGDAVAGFSAMPDGRRNQACYAFLDPAAQDFYLDWDAVAAETVAYLRLDAGRHPHDRHLAELVGELSLRSEPFRRLWADHQVKEKTYGVKRMRHAEVGDLELGYETLALPGDPDQLLVVYTASPGSGTAEKLTVLASWTAQPATPHA</sequence>
<name>A0A0N0H1L2_9ACTN</name>
<dbReference type="Pfam" id="PF17765">
    <property type="entry name" value="MLTR_LBD"/>
    <property type="match status" value="1"/>
</dbReference>
<keyword evidence="3" id="KW-1185">Reference proteome</keyword>
<dbReference type="AlphaFoldDB" id="A0A0N0H1L2"/>
<protein>
    <submittedName>
        <fullName evidence="2">XRE family transcriptional regulator</fullName>
    </submittedName>
</protein>
<dbReference type="SMART" id="SM00530">
    <property type="entry name" value="HTH_XRE"/>
    <property type="match status" value="1"/>
</dbReference>
<evidence type="ECO:0000313" key="2">
    <source>
        <dbReference type="EMBL" id="KPC64602.1"/>
    </source>
</evidence>
<dbReference type="PATRIC" id="fig|66876.3.peg.2240"/>
<proteinExistence type="predicted"/>
<dbReference type="EMBL" id="LGKG01000079">
    <property type="protein sequence ID" value="KPC64602.1"/>
    <property type="molecule type" value="Genomic_DNA"/>
</dbReference>
<dbReference type="PROSITE" id="PS50943">
    <property type="entry name" value="HTH_CROC1"/>
    <property type="match status" value="1"/>
</dbReference>
<dbReference type="InterPro" id="IPR010982">
    <property type="entry name" value="Lambda_DNA-bd_dom_sf"/>
</dbReference>
<dbReference type="CDD" id="cd00093">
    <property type="entry name" value="HTH_XRE"/>
    <property type="match status" value="1"/>
</dbReference>
<gene>
    <name evidence="2" type="ORF">ADL29_10345</name>
</gene>
<organism evidence="2 3">
    <name type="scientific">Streptomyces chattanoogensis</name>
    <dbReference type="NCBI Taxonomy" id="66876"/>
    <lineage>
        <taxon>Bacteria</taxon>
        <taxon>Bacillati</taxon>
        <taxon>Actinomycetota</taxon>
        <taxon>Actinomycetes</taxon>
        <taxon>Kitasatosporales</taxon>
        <taxon>Streptomycetaceae</taxon>
        <taxon>Streptomyces</taxon>
    </lineage>
</organism>
<dbReference type="Pfam" id="PF13560">
    <property type="entry name" value="HTH_31"/>
    <property type="match status" value="1"/>
</dbReference>
<evidence type="ECO:0000313" key="3">
    <source>
        <dbReference type="Proteomes" id="UP000037982"/>
    </source>
</evidence>
<feature type="domain" description="HTH cro/C1-type" evidence="1">
    <location>
        <begin position="33"/>
        <end position="80"/>
    </location>
</feature>
<dbReference type="Gene3D" id="3.30.450.180">
    <property type="match status" value="1"/>
</dbReference>
<evidence type="ECO:0000259" key="1">
    <source>
        <dbReference type="PROSITE" id="PS50943"/>
    </source>
</evidence>